<evidence type="ECO:0000313" key="2">
    <source>
        <dbReference type="EMBL" id="MBO8457346.1"/>
    </source>
</evidence>
<keyword evidence="2" id="KW-0540">Nuclease</keyword>
<sequence length="344" mass="38881">MKKYVIFLFCGLLILTGCRFKVGKKENLNFLSYNVQTFFDSNKDGNEYSEFTSSSSKWSAEKYEERLDRLASTILNSCDGGPDIALLIEVENQDVVYDLCSRFSSKYAYPYGVFIPWNNSPLMPALISRYPVKSVFVHQVYSTTFDSSLLRPLIEIHLEVDSRDLVVFCLHWKSKLAKNGEDKEMRKKQAELLASRVNEILVENPGAAVIAAGDFNESWEDGNGLGIFDKSAEFPVNLTGNQDFESLTLAGKESSGGTVLYEPWFDVPEGDRGSYYYNGKWECIDHILFTPGIMGSGAFEYRGFSSVRLPELFYKDGIPYRYEVYSGTGYSDHLPLLLTLSLAE</sequence>
<proteinExistence type="predicted"/>
<keyword evidence="2" id="KW-0378">Hydrolase</keyword>
<dbReference type="InterPro" id="IPR005135">
    <property type="entry name" value="Endo/exonuclease/phosphatase"/>
</dbReference>
<dbReference type="Gene3D" id="3.60.10.10">
    <property type="entry name" value="Endonuclease/exonuclease/phosphatase"/>
    <property type="match status" value="1"/>
</dbReference>
<protein>
    <submittedName>
        <fullName evidence="2">Endonuclease/exonuclease/phosphatase family protein</fullName>
    </submittedName>
</protein>
<organism evidence="2 3">
    <name type="scientific">Candidatus Gallitreponema excrementavium</name>
    <dbReference type="NCBI Taxonomy" id="2840840"/>
    <lineage>
        <taxon>Bacteria</taxon>
        <taxon>Pseudomonadati</taxon>
        <taxon>Spirochaetota</taxon>
        <taxon>Spirochaetia</taxon>
        <taxon>Spirochaetales</taxon>
        <taxon>Candidatus Gallitreponema</taxon>
    </lineage>
</organism>
<gene>
    <name evidence="2" type="ORF">IAA81_03860</name>
</gene>
<name>A0A9D9HNZ5_9SPIR</name>
<evidence type="ECO:0000259" key="1">
    <source>
        <dbReference type="Pfam" id="PF19580"/>
    </source>
</evidence>
<dbReference type="PROSITE" id="PS51257">
    <property type="entry name" value="PROKAR_LIPOPROTEIN"/>
    <property type="match status" value="1"/>
</dbReference>
<dbReference type="PANTHER" id="PTHR42834:SF1">
    <property type="entry name" value="ENDONUCLEASE_EXONUCLEASE_PHOSPHATASE FAMILY PROTEIN (AFU_ORTHOLOGUE AFUA_3G09210)"/>
    <property type="match status" value="1"/>
</dbReference>
<dbReference type="AlphaFoldDB" id="A0A9D9HNZ5"/>
<dbReference type="GO" id="GO:0004519">
    <property type="term" value="F:endonuclease activity"/>
    <property type="evidence" value="ECO:0007669"/>
    <property type="project" value="UniProtKB-KW"/>
</dbReference>
<dbReference type="Proteomes" id="UP000823638">
    <property type="component" value="Unassembled WGS sequence"/>
</dbReference>
<reference evidence="2" key="2">
    <citation type="journal article" date="2021" name="PeerJ">
        <title>Extensive microbial diversity within the chicken gut microbiome revealed by metagenomics and culture.</title>
        <authorList>
            <person name="Gilroy R."/>
            <person name="Ravi A."/>
            <person name="Getino M."/>
            <person name="Pursley I."/>
            <person name="Horton D.L."/>
            <person name="Alikhan N.F."/>
            <person name="Baker D."/>
            <person name="Gharbi K."/>
            <person name="Hall N."/>
            <person name="Watson M."/>
            <person name="Adriaenssens E.M."/>
            <person name="Foster-Nyarko E."/>
            <person name="Jarju S."/>
            <person name="Secka A."/>
            <person name="Antonio M."/>
            <person name="Oren A."/>
            <person name="Chaudhuri R.R."/>
            <person name="La Ragione R."/>
            <person name="Hildebrand F."/>
            <person name="Pallen M.J."/>
        </authorList>
    </citation>
    <scope>NUCLEOTIDE SEQUENCE</scope>
    <source>
        <strain evidence="2">10532</strain>
    </source>
</reference>
<dbReference type="PANTHER" id="PTHR42834">
    <property type="entry name" value="ENDONUCLEASE/EXONUCLEASE/PHOSPHATASE FAMILY PROTEIN (AFU_ORTHOLOGUE AFUA_3G09210)"/>
    <property type="match status" value="1"/>
</dbReference>
<evidence type="ECO:0000313" key="3">
    <source>
        <dbReference type="Proteomes" id="UP000823638"/>
    </source>
</evidence>
<dbReference type="SUPFAM" id="SSF56219">
    <property type="entry name" value="DNase I-like"/>
    <property type="match status" value="1"/>
</dbReference>
<accession>A0A9D9HNZ5</accession>
<dbReference type="EMBL" id="JADIMM010000054">
    <property type="protein sequence ID" value="MBO8457346.1"/>
    <property type="molecule type" value="Genomic_DNA"/>
</dbReference>
<dbReference type="InterPro" id="IPR036691">
    <property type="entry name" value="Endo/exonu/phosph_ase_sf"/>
</dbReference>
<keyword evidence="2" id="KW-0255">Endonuclease</keyword>
<feature type="domain" description="Endonuclease/exonuclease/phosphatase" evidence="1">
    <location>
        <begin position="32"/>
        <end position="340"/>
    </location>
</feature>
<comment type="caution">
    <text evidence="2">The sequence shown here is derived from an EMBL/GenBank/DDBJ whole genome shotgun (WGS) entry which is preliminary data.</text>
</comment>
<dbReference type="Pfam" id="PF19580">
    <property type="entry name" value="Exo_endo_phos_3"/>
    <property type="match status" value="1"/>
</dbReference>
<reference evidence="2" key="1">
    <citation type="submission" date="2020-10" db="EMBL/GenBank/DDBJ databases">
        <authorList>
            <person name="Gilroy R."/>
        </authorList>
    </citation>
    <scope>NUCLEOTIDE SEQUENCE</scope>
    <source>
        <strain evidence="2">10532</strain>
    </source>
</reference>